<feature type="binding site" evidence="14">
    <location>
        <position position="757"/>
    </location>
    <ligand>
        <name>Mg(2+)</name>
        <dbReference type="ChEBI" id="CHEBI:18420"/>
    </ligand>
</feature>
<dbReference type="InterPro" id="IPR036412">
    <property type="entry name" value="HAD-like_sf"/>
</dbReference>
<dbReference type="SFLD" id="SFLDF00027">
    <property type="entry name" value="p-type_atpase"/>
    <property type="match status" value="1"/>
</dbReference>
<feature type="binding site" evidence="13">
    <location>
        <position position="582"/>
    </location>
    <ligand>
        <name>ATP</name>
        <dbReference type="ChEBI" id="CHEBI:30616"/>
    </ligand>
</feature>
<dbReference type="Pfam" id="PF16209">
    <property type="entry name" value="PhoLip_ATPase_N"/>
    <property type="match status" value="1"/>
</dbReference>
<dbReference type="PROSITE" id="PS00154">
    <property type="entry name" value="ATPASE_E1_E2"/>
    <property type="match status" value="1"/>
</dbReference>
<dbReference type="InterPro" id="IPR023299">
    <property type="entry name" value="ATPase_P-typ_cyto_dom_N"/>
</dbReference>
<dbReference type="PRINTS" id="PR00119">
    <property type="entry name" value="CATATPASE"/>
</dbReference>
<feature type="binding site" evidence="13">
    <location>
        <position position="726"/>
    </location>
    <ligand>
        <name>ATP</name>
        <dbReference type="ChEBI" id="CHEBI:30616"/>
    </ligand>
</feature>
<keyword evidence="19" id="KW-1185">Reference proteome</keyword>
<feature type="binding site" evidence="13">
    <location>
        <position position="757"/>
    </location>
    <ligand>
        <name>ATP</name>
        <dbReference type="ChEBI" id="CHEBI:30616"/>
    </ligand>
</feature>
<dbReference type="GO" id="GO:0005783">
    <property type="term" value="C:endoplasmic reticulum"/>
    <property type="evidence" value="ECO:0007669"/>
    <property type="project" value="TreeGrafter"/>
</dbReference>
<dbReference type="GO" id="GO:0016887">
    <property type="term" value="F:ATP hydrolysis activity"/>
    <property type="evidence" value="ECO:0007669"/>
    <property type="project" value="InterPro"/>
</dbReference>
<keyword evidence="3 15" id="KW-0812">Transmembrane</keyword>
<dbReference type="SUPFAM" id="SSF56784">
    <property type="entry name" value="HAD-like"/>
    <property type="match status" value="1"/>
</dbReference>
<dbReference type="InterPro" id="IPR001757">
    <property type="entry name" value="P_typ_ATPase"/>
</dbReference>
<dbReference type="InterPro" id="IPR008250">
    <property type="entry name" value="ATPase_P-typ_transduc_dom_A_sf"/>
</dbReference>
<dbReference type="SFLD" id="SFLDS00003">
    <property type="entry name" value="Haloacid_Dehalogenase"/>
    <property type="match status" value="1"/>
</dbReference>
<dbReference type="Pfam" id="PF16212">
    <property type="entry name" value="PhoLip_ATPase_C"/>
    <property type="match status" value="1"/>
</dbReference>
<accession>A0A8S4A3Y5</accession>
<feature type="binding site" evidence="13">
    <location>
        <position position="528"/>
    </location>
    <ligand>
        <name>ATP</name>
        <dbReference type="ChEBI" id="CHEBI:30616"/>
    </ligand>
</feature>
<comment type="similarity">
    <text evidence="2 15">Belongs to the cation transport ATPase (P-type) (TC 3.A.3) family. Type IV subfamily.</text>
</comment>
<keyword evidence="5 13" id="KW-0547">Nucleotide-binding</keyword>
<feature type="transmembrane region" description="Helical" evidence="15">
    <location>
        <begin position="796"/>
        <end position="816"/>
    </location>
</feature>
<evidence type="ECO:0000256" key="12">
    <source>
        <dbReference type="PIRSR" id="PIRSR606539-1"/>
    </source>
</evidence>
<keyword evidence="10 15" id="KW-0472">Membrane</keyword>
<evidence type="ECO:0000256" key="1">
    <source>
        <dbReference type="ARBA" id="ARBA00004141"/>
    </source>
</evidence>
<comment type="subcellular location">
    <subcellularLocation>
        <location evidence="1 15">Membrane</location>
        <topology evidence="1 15">Multi-pass membrane protein</topology>
    </subcellularLocation>
</comment>
<dbReference type="GO" id="GO:0005524">
    <property type="term" value="F:ATP binding"/>
    <property type="evidence" value="ECO:0007669"/>
    <property type="project" value="UniProtKB-UniRule"/>
</dbReference>
<dbReference type="InterPro" id="IPR018303">
    <property type="entry name" value="ATPase_P-typ_P_site"/>
</dbReference>
<evidence type="ECO:0000256" key="8">
    <source>
        <dbReference type="ARBA" id="ARBA00022967"/>
    </source>
</evidence>
<dbReference type="InterPro" id="IPR044492">
    <property type="entry name" value="P_typ_ATPase_HD_dom"/>
</dbReference>
<keyword evidence="6 13" id="KW-0067">ATP-binding</keyword>
<dbReference type="EMBL" id="CAJHNH020008547">
    <property type="protein sequence ID" value="CAG5136603.1"/>
    <property type="molecule type" value="Genomic_DNA"/>
</dbReference>
<feature type="active site" description="4-aspartylphosphate intermediate" evidence="12">
    <location>
        <position position="393"/>
    </location>
</feature>
<keyword evidence="9 15" id="KW-1133">Transmembrane helix</keyword>
<feature type="transmembrane region" description="Helical" evidence="15">
    <location>
        <begin position="322"/>
        <end position="347"/>
    </location>
</feature>
<evidence type="ECO:0000256" key="9">
    <source>
        <dbReference type="ARBA" id="ARBA00022989"/>
    </source>
</evidence>
<dbReference type="SFLD" id="SFLDG00002">
    <property type="entry name" value="C1.7:_P-type_atpase_like"/>
    <property type="match status" value="1"/>
</dbReference>
<dbReference type="GO" id="GO:0140326">
    <property type="term" value="F:ATPase-coupled intramembrane lipid transporter activity"/>
    <property type="evidence" value="ECO:0007669"/>
    <property type="project" value="UniProtKB-EC"/>
</dbReference>
<gene>
    <name evidence="18" type="ORF">CUNI_LOCUS22161</name>
</gene>
<dbReference type="Pfam" id="PF13246">
    <property type="entry name" value="Cation_ATPase"/>
    <property type="match status" value="1"/>
</dbReference>
<evidence type="ECO:0000256" key="2">
    <source>
        <dbReference type="ARBA" id="ARBA00008109"/>
    </source>
</evidence>
<evidence type="ECO:0000256" key="4">
    <source>
        <dbReference type="ARBA" id="ARBA00022723"/>
    </source>
</evidence>
<evidence type="ECO:0000256" key="6">
    <source>
        <dbReference type="ARBA" id="ARBA00022840"/>
    </source>
</evidence>
<dbReference type="InterPro" id="IPR032630">
    <property type="entry name" value="P_typ_ATPase_c"/>
</dbReference>
<keyword evidence="7 14" id="KW-0460">Magnesium</keyword>
<dbReference type="AlphaFoldDB" id="A0A8S4A3Y5"/>
<dbReference type="Gene3D" id="3.40.1110.10">
    <property type="entry name" value="Calcium-transporting ATPase, cytoplasmic domain N"/>
    <property type="match status" value="1"/>
</dbReference>
<feature type="transmembrane region" description="Helical" evidence="15">
    <location>
        <begin position="942"/>
        <end position="966"/>
    </location>
</feature>
<dbReference type="OrthoDB" id="377733at2759"/>
<evidence type="ECO:0000256" key="7">
    <source>
        <dbReference type="ARBA" id="ARBA00022842"/>
    </source>
</evidence>
<evidence type="ECO:0000313" key="18">
    <source>
        <dbReference type="EMBL" id="CAG5136603.1"/>
    </source>
</evidence>
<dbReference type="SUPFAM" id="SSF81665">
    <property type="entry name" value="Calcium ATPase, transmembrane domain M"/>
    <property type="match status" value="1"/>
</dbReference>
<feature type="binding site" evidence="13">
    <location>
        <position position="395"/>
    </location>
    <ligand>
        <name>ATP</name>
        <dbReference type="ChEBI" id="CHEBI:30616"/>
    </ligand>
</feature>
<feature type="binding site" evidence="13">
    <location>
        <position position="487"/>
    </location>
    <ligand>
        <name>ATP</name>
        <dbReference type="ChEBI" id="CHEBI:30616"/>
    </ligand>
</feature>
<feature type="binding site" evidence="13">
    <location>
        <position position="394"/>
    </location>
    <ligand>
        <name>ATP</name>
        <dbReference type="ChEBI" id="CHEBI:30616"/>
    </ligand>
</feature>
<feature type="binding site" evidence="14">
    <location>
        <position position="753"/>
    </location>
    <ligand>
        <name>Mg(2+)</name>
        <dbReference type="ChEBI" id="CHEBI:18420"/>
    </ligand>
</feature>
<dbReference type="PANTHER" id="PTHR24092">
    <property type="entry name" value="PROBABLE PHOSPHOLIPID-TRANSPORTING ATPASE"/>
    <property type="match status" value="1"/>
</dbReference>
<feature type="binding site" evidence="13">
    <location>
        <position position="756"/>
    </location>
    <ligand>
        <name>ATP</name>
        <dbReference type="ChEBI" id="CHEBI:30616"/>
    </ligand>
</feature>
<dbReference type="SUPFAM" id="SSF81653">
    <property type="entry name" value="Calcium ATPase, transduction domain A"/>
    <property type="match status" value="1"/>
</dbReference>
<reference evidence="18" key="1">
    <citation type="submission" date="2021-04" db="EMBL/GenBank/DDBJ databases">
        <authorList>
            <consortium name="Molecular Ecology Group"/>
        </authorList>
    </citation>
    <scope>NUCLEOTIDE SEQUENCE</scope>
</reference>
<dbReference type="InterPro" id="IPR032631">
    <property type="entry name" value="P-type_ATPase_N"/>
</dbReference>
<feature type="binding site" evidence="13">
    <location>
        <position position="645"/>
    </location>
    <ligand>
        <name>ATP</name>
        <dbReference type="ChEBI" id="CHEBI:30616"/>
    </ligand>
</feature>
<feature type="binding site" evidence="14">
    <location>
        <position position="395"/>
    </location>
    <ligand>
        <name>Mg(2+)</name>
        <dbReference type="ChEBI" id="CHEBI:18420"/>
    </ligand>
</feature>
<evidence type="ECO:0000256" key="10">
    <source>
        <dbReference type="ARBA" id="ARBA00023136"/>
    </source>
</evidence>
<keyword evidence="4 14" id="KW-0479">Metal-binding</keyword>
<evidence type="ECO:0000259" key="17">
    <source>
        <dbReference type="Pfam" id="PF16212"/>
    </source>
</evidence>
<evidence type="ECO:0000256" key="14">
    <source>
        <dbReference type="PIRSR" id="PIRSR606539-3"/>
    </source>
</evidence>
<evidence type="ECO:0000313" key="19">
    <source>
        <dbReference type="Proteomes" id="UP000678393"/>
    </source>
</evidence>
<feature type="binding site" evidence="13">
    <location>
        <position position="644"/>
    </location>
    <ligand>
        <name>ATP</name>
        <dbReference type="ChEBI" id="CHEBI:30616"/>
    </ligand>
</feature>
<dbReference type="InterPro" id="IPR006539">
    <property type="entry name" value="P-type_ATPase_IV"/>
</dbReference>
<feature type="binding site" evidence="13">
    <location>
        <position position="732"/>
    </location>
    <ligand>
        <name>ATP</name>
        <dbReference type="ChEBI" id="CHEBI:30616"/>
    </ligand>
</feature>
<dbReference type="GO" id="GO:0000287">
    <property type="term" value="F:magnesium ion binding"/>
    <property type="evidence" value="ECO:0007669"/>
    <property type="project" value="UniProtKB-UniRule"/>
</dbReference>
<dbReference type="GO" id="GO:0045332">
    <property type="term" value="P:phospholipid translocation"/>
    <property type="evidence" value="ECO:0007669"/>
    <property type="project" value="TreeGrafter"/>
</dbReference>
<dbReference type="Gene3D" id="3.40.50.1000">
    <property type="entry name" value="HAD superfamily/HAD-like"/>
    <property type="match status" value="1"/>
</dbReference>
<dbReference type="NCBIfam" id="TIGR01494">
    <property type="entry name" value="ATPase_P-type"/>
    <property type="match status" value="2"/>
</dbReference>
<feature type="non-terminal residue" evidence="18">
    <location>
        <position position="972"/>
    </location>
</feature>
<name>A0A8S4A3Y5_9EUPU</name>
<dbReference type="GO" id="GO:0005886">
    <property type="term" value="C:plasma membrane"/>
    <property type="evidence" value="ECO:0007669"/>
    <property type="project" value="TreeGrafter"/>
</dbReference>
<dbReference type="Gene3D" id="2.70.150.10">
    <property type="entry name" value="Calcium-transporting ATPase, cytoplasmic transduction domain A"/>
    <property type="match status" value="1"/>
</dbReference>
<feature type="domain" description="P-type ATPase C-terminal" evidence="17">
    <location>
        <begin position="779"/>
        <end position="971"/>
    </location>
</feature>
<comment type="caution">
    <text evidence="18">The sequence shown here is derived from an EMBL/GenBank/DDBJ whole genome shotgun (WGS) entry which is preliminary data.</text>
</comment>
<evidence type="ECO:0000259" key="16">
    <source>
        <dbReference type="Pfam" id="PF16209"/>
    </source>
</evidence>
<dbReference type="PANTHER" id="PTHR24092:SF175">
    <property type="entry name" value="PHOSPHOLIPID-TRANSPORTING ATPASE"/>
    <property type="match status" value="1"/>
</dbReference>
<evidence type="ECO:0000256" key="11">
    <source>
        <dbReference type="ARBA" id="ARBA00034036"/>
    </source>
</evidence>
<protein>
    <recommendedName>
        <fullName evidence="15">Phospholipid-transporting ATPase</fullName>
        <ecNumber evidence="15">7.6.2.1</ecNumber>
    </recommendedName>
</protein>
<evidence type="ECO:0000256" key="3">
    <source>
        <dbReference type="ARBA" id="ARBA00022692"/>
    </source>
</evidence>
<feature type="transmembrane region" description="Helical" evidence="15">
    <location>
        <begin position="916"/>
        <end position="935"/>
    </location>
</feature>
<feature type="binding site" evidence="13">
    <location>
        <position position="646"/>
    </location>
    <ligand>
        <name>ATP</name>
        <dbReference type="ChEBI" id="CHEBI:30616"/>
    </ligand>
</feature>
<feature type="binding site" evidence="13">
    <location>
        <position position="393"/>
    </location>
    <ligand>
        <name>ATP</name>
        <dbReference type="ChEBI" id="CHEBI:30616"/>
    </ligand>
</feature>
<keyword evidence="8 15" id="KW-1278">Translocase</keyword>
<dbReference type="SUPFAM" id="SSF81660">
    <property type="entry name" value="Metal cation-transporting ATPase, ATP-binding domain N"/>
    <property type="match status" value="1"/>
</dbReference>
<dbReference type="EC" id="7.6.2.1" evidence="15"/>
<dbReference type="NCBIfam" id="TIGR01652">
    <property type="entry name" value="ATPase-Plipid"/>
    <property type="match status" value="1"/>
</dbReference>
<feature type="transmembrane region" description="Helical" evidence="15">
    <location>
        <begin position="831"/>
        <end position="851"/>
    </location>
</feature>
<proteinExistence type="inferred from homology"/>
<dbReference type="InterPro" id="IPR023214">
    <property type="entry name" value="HAD_sf"/>
</dbReference>
<dbReference type="InterPro" id="IPR023298">
    <property type="entry name" value="ATPase_P-typ_TM_dom_sf"/>
</dbReference>
<evidence type="ECO:0000256" key="15">
    <source>
        <dbReference type="RuleBase" id="RU362033"/>
    </source>
</evidence>
<comment type="catalytic activity">
    <reaction evidence="11 15">
        <text>ATP + H2O + phospholipidSide 1 = ADP + phosphate + phospholipidSide 2.</text>
        <dbReference type="EC" id="7.6.2.1"/>
    </reaction>
</comment>
<sequence length="972" mass="110490">HLLNRRRNEGNRTVYVDNKLPASDEDIILPVYPNNTVISSKYTVLTFLPKNLFEQLQRIANFYFLCVACIQFVIDTPVTPLTSILPLTFVICVTAIKQGYEDWLRHKADNEVNLRQTFIIRNGEEEAARAMDIKVGDIVKVQRNEEFPCDLILLSSDDPMGQCFITTANLDGETSLKTCYSLNETREFDTPEKLGHLVASITCMAPVANLYRFHGVVAVGTGVEPHSLGPENLLLRGARLKNTNHIYGCAVYTGKDTKMSLNSKSKKIKFSRVERKMNHFLVVFLVVLLLESVVSTGLMYWFEDVNGVPWYVPKDKTKAEAVKAIETALAFMVLYNYIIPISLYVTVEVQKFLGSLFFGMDIEMYDETIGERAQANTSDLNEELGQVEYLFTDKTGTLTENNMVFRKCCIGKRQFEIVDGKFCEKMDTDSLDLKSSVKFTEEMDEFFKVLVVCHTVRLDVARKPQVGHGLSGSRKAEYEYHASSPDEKALVIACSRLGIIYLGTSDSILRASFHKKIRHFRILHSLPFDPTRKRMSVIVQEENGEYVLLCKGAEIAILDRIVTGDILKTQNLINEYAALGLRTLTIAQRKLSPDKYGQYDKMLTEARRSLGSRDEQVGAFMLLFIHFCIFKFCINYVTSVWVLTGDKEETAVNISHAAGHFTSDMHELRLTRVANEEDCEPQMQELMSHVDFALIIDGQSLAYAMKSYKEMLRQLCSRCATVLCCRMSPIQKAEVVAMIKNSPERPVTAAIGDGANDVSMIQEADVGLGIMGKEGRQAVRNSDYAFGKFKFLRRALLFHGHLYYNRIAVLVQYFFYKNVAWITAQSLFDPFYLMFYNLTFTSLPILIYGLFEQHIPKDELLNKPELYRKISRNATLSWTQFLRWNSLGLWHCVVIFFGTLLLQINGASMFESGVGIGNFDFGSLILYSCVITVNLKLLLETYYWCVPTLIAYVITFVGIIVLSAFYTNIYFP</sequence>
<feature type="domain" description="P-type ATPase N-terminal" evidence="16">
    <location>
        <begin position="31"/>
        <end position="84"/>
    </location>
</feature>
<evidence type="ECO:0000256" key="13">
    <source>
        <dbReference type="PIRSR" id="PIRSR606539-2"/>
    </source>
</evidence>
<feature type="binding site" evidence="13">
    <location>
        <position position="551"/>
    </location>
    <ligand>
        <name>ATP</name>
        <dbReference type="ChEBI" id="CHEBI:30616"/>
    </ligand>
</feature>
<feature type="transmembrane region" description="Helical" evidence="15">
    <location>
        <begin position="280"/>
        <end position="302"/>
    </location>
</feature>
<feature type="binding site" evidence="14">
    <location>
        <position position="393"/>
    </location>
    <ligand>
        <name>Mg(2+)</name>
        <dbReference type="ChEBI" id="CHEBI:18420"/>
    </ligand>
</feature>
<evidence type="ECO:0000256" key="5">
    <source>
        <dbReference type="ARBA" id="ARBA00022741"/>
    </source>
</evidence>
<comment type="cofactor">
    <cofactor evidence="14">
        <name>Mg(2+)</name>
        <dbReference type="ChEBI" id="CHEBI:18420"/>
    </cofactor>
</comment>
<dbReference type="Proteomes" id="UP000678393">
    <property type="component" value="Unassembled WGS sequence"/>
</dbReference>
<feature type="non-terminal residue" evidence="18">
    <location>
        <position position="1"/>
    </location>
</feature>
<feature type="transmembrane region" description="Helical" evidence="15">
    <location>
        <begin position="887"/>
        <end position="904"/>
    </location>
</feature>
<organism evidence="18 19">
    <name type="scientific">Candidula unifasciata</name>
    <dbReference type="NCBI Taxonomy" id="100452"/>
    <lineage>
        <taxon>Eukaryota</taxon>
        <taxon>Metazoa</taxon>
        <taxon>Spiralia</taxon>
        <taxon>Lophotrochozoa</taxon>
        <taxon>Mollusca</taxon>
        <taxon>Gastropoda</taxon>
        <taxon>Heterobranchia</taxon>
        <taxon>Euthyneura</taxon>
        <taxon>Panpulmonata</taxon>
        <taxon>Eupulmonata</taxon>
        <taxon>Stylommatophora</taxon>
        <taxon>Helicina</taxon>
        <taxon>Helicoidea</taxon>
        <taxon>Geomitridae</taxon>
        <taxon>Candidula</taxon>
    </lineage>
</organism>